<protein>
    <submittedName>
        <fullName evidence="1">Uncharacterized protein</fullName>
    </submittedName>
</protein>
<comment type="caution">
    <text evidence="1">The sequence shown here is derived from an EMBL/GenBank/DDBJ whole genome shotgun (WGS) entry which is preliminary data.</text>
</comment>
<dbReference type="AlphaFoldDB" id="A0A9Q1F0C2"/>
<keyword evidence="2" id="KW-1185">Reference proteome</keyword>
<organism evidence="1 2">
    <name type="scientific">Synaphobranchus kaupii</name>
    <name type="common">Kaup's arrowtooth eel</name>
    <dbReference type="NCBI Taxonomy" id="118154"/>
    <lineage>
        <taxon>Eukaryota</taxon>
        <taxon>Metazoa</taxon>
        <taxon>Chordata</taxon>
        <taxon>Craniata</taxon>
        <taxon>Vertebrata</taxon>
        <taxon>Euteleostomi</taxon>
        <taxon>Actinopterygii</taxon>
        <taxon>Neopterygii</taxon>
        <taxon>Teleostei</taxon>
        <taxon>Anguilliformes</taxon>
        <taxon>Synaphobranchidae</taxon>
        <taxon>Synaphobranchus</taxon>
    </lineage>
</organism>
<evidence type="ECO:0000313" key="2">
    <source>
        <dbReference type="Proteomes" id="UP001152622"/>
    </source>
</evidence>
<name>A0A9Q1F0C2_SYNKA</name>
<proteinExistence type="predicted"/>
<dbReference type="Proteomes" id="UP001152622">
    <property type="component" value="Chromosome 10"/>
</dbReference>
<dbReference type="EMBL" id="JAINUF010000010">
    <property type="protein sequence ID" value="KAJ8348440.1"/>
    <property type="molecule type" value="Genomic_DNA"/>
</dbReference>
<accession>A0A9Q1F0C2</accession>
<evidence type="ECO:0000313" key="1">
    <source>
        <dbReference type="EMBL" id="KAJ8348440.1"/>
    </source>
</evidence>
<sequence>MPRILRLGEGGKHFILYGSRRSRGPSAPIKVQRSDKDARRLRWLLPTPLILLSGSNPSPSLWEVPNDEDGHVFTEREKKSGTELLCTPAVCGVCLVEMPFYMWLLCCDVPSTSRADIRVGQRSVAESRFIPAVLALSPG</sequence>
<gene>
    <name evidence="1" type="ORF">SKAU_G00270290</name>
</gene>
<reference evidence="1" key="1">
    <citation type="journal article" date="2023" name="Science">
        <title>Genome structures resolve the early diversification of teleost fishes.</title>
        <authorList>
            <person name="Parey E."/>
            <person name="Louis A."/>
            <person name="Montfort J."/>
            <person name="Bouchez O."/>
            <person name="Roques C."/>
            <person name="Iampietro C."/>
            <person name="Lluch J."/>
            <person name="Castinel A."/>
            <person name="Donnadieu C."/>
            <person name="Desvignes T."/>
            <person name="Floi Bucao C."/>
            <person name="Jouanno E."/>
            <person name="Wen M."/>
            <person name="Mejri S."/>
            <person name="Dirks R."/>
            <person name="Jansen H."/>
            <person name="Henkel C."/>
            <person name="Chen W.J."/>
            <person name="Zahm M."/>
            <person name="Cabau C."/>
            <person name="Klopp C."/>
            <person name="Thompson A.W."/>
            <person name="Robinson-Rechavi M."/>
            <person name="Braasch I."/>
            <person name="Lecointre G."/>
            <person name="Bobe J."/>
            <person name="Postlethwait J.H."/>
            <person name="Berthelot C."/>
            <person name="Roest Crollius H."/>
            <person name="Guiguen Y."/>
        </authorList>
    </citation>
    <scope>NUCLEOTIDE SEQUENCE</scope>
    <source>
        <strain evidence="1">WJC10195</strain>
    </source>
</reference>